<evidence type="ECO:0000256" key="1">
    <source>
        <dbReference type="SAM" id="MobiDB-lite"/>
    </source>
</evidence>
<proteinExistence type="predicted"/>
<sequence>MKRKIYTEKGSRCLLGVRGKAGDNHIIQAPHISAPSEYGVHRSTSTPAHINKYFCSLRPASQALLESLSYLQRSITGWSTCISGGLVIGFLPSRFPTELEDFGGIEPWSSDSSSNSSLRPLPKKHVSTPRLRNGEERERAGGTQNRLADNLRFIS</sequence>
<dbReference type="EMBL" id="KK207683">
    <property type="protein sequence ID" value="EZF57584.1"/>
    <property type="molecule type" value="Genomic_DNA"/>
</dbReference>
<dbReference type="AlphaFoldDB" id="A0A022WGZ0"/>
<gene>
    <name evidence="2" type="ORF">H103_00197</name>
</gene>
<protein>
    <submittedName>
        <fullName evidence="2">Uncharacterized protein</fullName>
    </submittedName>
</protein>
<reference evidence="2" key="1">
    <citation type="submission" date="2014-02" db="EMBL/GenBank/DDBJ databases">
        <title>The Genome Sequence of Trichophyton rubrum (morphotype fischeri) CBS 288.86.</title>
        <authorList>
            <consortium name="The Broad Institute Genomics Platform"/>
            <person name="Cuomo C.A."/>
            <person name="White T.C."/>
            <person name="Graser Y."/>
            <person name="Martinez-Rossi N."/>
            <person name="Heitman J."/>
            <person name="Young S.K."/>
            <person name="Zeng Q."/>
            <person name="Gargeya S."/>
            <person name="Abouelleil A."/>
            <person name="Alvarado L."/>
            <person name="Chapman S.B."/>
            <person name="Gainer-Dewar J."/>
            <person name="Goldberg J."/>
            <person name="Griggs A."/>
            <person name="Gujja S."/>
            <person name="Hansen M."/>
            <person name="Howarth C."/>
            <person name="Imamovic A."/>
            <person name="Larimer J."/>
            <person name="Martinez D."/>
            <person name="Murphy C."/>
            <person name="Pearson M.D."/>
            <person name="Persinoti G."/>
            <person name="Poon T."/>
            <person name="Priest M."/>
            <person name="Roberts A.D."/>
            <person name="Saif S."/>
            <person name="Shea T.D."/>
            <person name="Sykes S.N."/>
            <person name="Wortman J."/>
            <person name="Nusbaum C."/>
            <person name="Birren B."/>
        </authorList>
    </citation>
    <scope>NUCLEOTIDE SEQUENCE [LARGE SCALE GENOMIC DNA]</scope>
    <source>
        <strain evidence="2">CBS 288.86</strain>
    </source>
</reference>
<dbReference type="HOGENOM" id="CLU_1696767_0_0_1"/>
<feature type="region of interest" description="Disordered" evidence="1">
    <location>
        <begin position="109"/>
        <end position="155"/>
    </location>
</feature>
<evidence type="ECO:0000313" key="2">
    <source>
        <dbReference type="EMBL" id="EZF57584.1"/>
    </source>
</evidence>
<name>A0A022WGZ0_TRIRU</name>
<organism evidence="2">
    <name type="scientific">Trichophyton rubrum CBS 288.86</name>
    <dbReference type="NCBI Taxonomy" id="1215330"/>
    <lineage>
        <taxon>Eukaryota</taxon>
        <taxon>Fungi</taxon>
        <taxon>Dikarya</taxon>
        <taxon>Ascomycota</taxon>
        <taxon>Pezizomycotina</taxon>
        <taxon>Eurotiomycetes</taxon>
        <taxon>Eurotiomycetidae</taxon>
        <taxon>Onygenales</taxon>
        <taxon>Arthrodermataceae</taxon>
        <taxon>Trichophyton</taxon>
    </lineage>
</organism>
<accession>A0A022WGZ0</accession>
<dbReference type="Proteomes" id="UP000023758">
    <property type="component" value="Unassembled WGS sequence"/>
</dbReference>